<accession>A0AAJ4XAX2</accession>
<evidence type="ECO:0000256" key="1">
    <source>
        <dbReference type="SAM" id="Phobius"/>
    </source>
</evidence>
<sequence length="116" mass="14304">MVISYYIYYKIKFLEFLPNIILDRIVIPLQVRYYRREKYRLLIWLFGNFIQLVYTVLTELLVITYGKPKSYFPKIKHNSITSLQGFYKLPFKIKYRHLKLELNILFYGLLIYFWGN</sequence>
<keyword evidence="1" id="KW-0812">Transmembrane</keyword>
<dbReference type="Proteomes" id="UP000215355">
    <property type="component" value="Chromosome 1"/>
</dbReference>
<organism evidence="2 3">
    <name type="scientific">Sphingobacterium mizutaii</name>
    <dbReference type="NCBI Taxonomy" id="1010"/>
    <lineage>
        <taxon>Bacteria</taxon>
        <taxon>Pseudomonadati</taxon>
        <taxon>Bacteroidota</taxon>
        <taxon>Sphingobacteriia</taxon>
        <taxon>Sphingobacteriales</taxon>
        <taxon>Sphingobacteriaceae</taxon>
        <taxon>Sphingobacterium</taxon>
    </lineage>
</organism>
<proteinExistence type="predicted"/>
<dbReference type="EMBL" id="LT906468">
    <property type="protein sequence ID" value="SNV48810.1"/>
    <property type="molecule type" value="Genomic_DNA"/>
</dbReference>
<dbReference type="KEGG" id="smiz:4412673_01620"/>
<protein>
    <submittedName>
        <fullName evidence="2">Uncharacterized protein</fullName>
    </submittedName>
</protein>
<dbReference type="AlphaFoldDB" id="A0AAJ4XAX2"/>
<name>A0AAJ4XAX2_9SPHI</name>
<reference evidence="2 3" key="1">
    <citation type="submission" date="2017-06" db="EMBL/GenBank/DDBJ databases">
        <authorList>
            <consortium name="Pathogen Informatics"/>
        </authorList>
    </citation>
    <scope>NUCLEOTIDE SEQUENCE [LARGE SCALE GENOMIC DNA]</scope>
    <source>
        <strain evidence="2 3">NCTC12149</strain>
    </source>
</reference>
<gene>
    <name evidence="2" type="ORF">SAMEA4412673_01620</name>
</gene>
<keyword evidence="1" id="KW-1133">Transmembrane helix</keyword>
<keyword evidence="1" id="KW-0472">Membrane</keyword>
<feature type="transmembrane region" description="Helical" evidence="1">
    <location>
        <begin position="41"/>
        <end position="66"/>
    </location>
</feature>
<evidence type="ECO:0000313" key="3">
    <source>
        <dbReference type="Proteomes" id="UP000215355"/>
    </source>
</evidence>
<evidence type="ECO:0000313" key="2">
    <source>
        <dbReference type="EMBL" id="SNV48810.1"/>
    </source>
</evidence>